<dbReference type="SUPFAM" id="SSF52540">
    <property type="entry name" value="P-loop containing nucleoside triphosphate hydrolases"/>
    <property type="match status" value="1"/>
</dbReference>
<feature type="coiled-coil region" evidence="4">
    <location>
        <begin position="673"/>
        <end position="707"/>
    </location>
</feature>
<dbReference type="InterPro" id="IPR027417">
    <property type="entry name" value="P-loop_NTPase"/>
</dbReference>
<feature type="coiled-coil region" evidence="4">
    <location>
        <begin position="221"/>
        <end position="248"/>
    </location>
</feature>
<dbReference type="Pfam" id="PF13476">
    <property type="entry name" value="AAA_23"/>
    <property type="match status" value="1"/>
</dbReference>
<accession>A0ABT8ED45</accession>
<comment type="subunit">
    <text evidence="2">Heterodimer of SbcC and SbcD.</text>
</comment>
<dbReference type="InterPro" id="IPR038729">
    <property type="entry name" value="Rad50/SbcC_AAA"/>
</dbReference>
<proteinExistence type="inferred from homology"/>
<dbReference type="Proteomes" id="UP001168694">
    <property type="component" value="Unassembled WGS sequence"/>
</dbReference>
<organism evidence="6 7">
    <name type="scientific">Fictibacillus terranigra</name>
    <dbReference type="NCBI Taxonomy" id="3058424"/>
    <lineage>
        <taxon>Bacteria</taxon>
        <taxon>Bacillati</taxon>
        <taxon>Bacillota</taxon>
        <taxon>Bacilli</taxon>
        <taxon>Bacillales</taxon>
        <taxon>Fictibacillaceae</taxon>
        <taxon>Fictibacillus</taxon>
    </lineage>
</organism>
<dbReference type="EMBL" id="JAUHLN010000007">
    <property type="protein sequence ID" value="MDN4075853.1"/>
    <property type="molecule type" value="Genomic_DNA"/>
</dbReference>
<dbReference type="PANTHER" id="PTHR32114">
    <property type="entry name" value="ABC TRANSPORTER ABCH.3"/>
    <property type="match status" value="1"/>
</dbReference>
<evidence type="ECO:0000313" key="7">
    <source>
        <dbReference type="Proteomes" id="UP001168694"/>
    </source>
</evidence>
<evidence type="ECO:0000256" key="3">
    <source>
        <dbReference type="ARBA" id="ARBA00013368"/>
    </source>
</evidence>
<comment type="caution">
    <text evidence="6">The sequence shown here is derived from an EMBL/GenBank/DDBJ whole genome shotgun (WGS) entry which is preliminary data.</text>
</comment>
<keyword evidence="7" id="KW-1185">Reference proteome</keyword>
<keyword evidence="4" id="KW-0175">Coiled coil</keyword>
<sequence length="866" mass="101639">MSNGFLIKKIYIKNFRGYSEKTFAFFEAKKENRGLILLSGSNGYGKTSLLDAIEWCFTGTIHRLKEDFYARKDKKSAKLKKCLIRHNGHREDVVVEIHVIYRGEELNIKRVFKKEDESLAFEPDNSDFLVNGKNLNAQKNIDYVLDEPIAKDFYERYTCSYEKNLRVYEKSRENIYDMFSSFFGGTKDIETIINNLDGDKKNKKIKGIIDQLDFKIKTENVPDYQKKKEKYEEAAEELNNLLNVKQGSDMDQSDSLSYPNHFYFKDEVVPESIIASEANLEEKVKDLKKQRVYIQNIKIIKNKFSVINLANQYKENLEKQKEHDDFILRIYRPFQELKQEIISIQGKTTEVIEDEKQEYRSYQRELLKASKSSIEGIKVLKELSTKINGIDDEQIRKFQSVDFLLKECHSFEEKLKGFSTADDELNALRAIVDHKPGFEIHRNKGFKECPLCGSEENFANENVILTKIAKDILGEIDTKRNELQLKINECQKEINSIFQFFYRYLSITFTKKLDELDNSTRNFEMANEFIKYCNLYQLNFHHVDEHKLKQKKSDLENNLLKTEEFIALEEKIMNDLADENEELFGMMSKHGRNLKREEFQLLDTNGKIYGIQLFLKEYLKVKEAFPVTMNLEEINQMDIENKILILDNWILHIETDEALKLKRKQVLALEQSYKESEGVRLQKEKELEKLKEVLKELKHLRNHWDKKMVESIKEPLQKIYRRINRHTNIQDINLLIEGKTTPMASLNANVNDEEVPATNILSAGQLSVMALAIFLTISMGQKDNEFKCFFLDDPIQTMDDLNILSFIDLLRTELAETNKDNRFIDQLFFTTCDENLERLITHKMNSFGVNYTHIHFNGYGDSAVLV</sequence>
<comment type="similarity">
    <text evidence="1">Belongs to the SMC family. SbcC subfamily.</text>
</comment>
<dbReference type="Gene3D" id="3.40.50.300">
    <property type="entry name" value="P-loop containing nucleotide triphosphate hydrolases"/>
    <property type="match status" value="2"/>
</dbReference>
<dbReference type="RefSeq" id="WP_290401965.1">
    <property type="nucleotide sequence ID" value="NZ_JAUHLN010000007.1"/>
</dbReference>
<gene>
    <name evidence="6" type="ORF">QYF49_23195</name>
</gene>
<dbReference type="PANTHER" id="PTHR32114:SF2">
    <property type="entry name" value="ABC TRANSPORTER ABCH.3"/>
    <property type="match status" value="1"/>
</dbReference>
<reference evidence="6" key="1">
    <citation type="submission" date="2023-06" db="EMBL/GenBank/DDBJ databases">
        <title>Draft Genome Sequences of Representative Paenibacillus Polymyxa, Bacillus cereus, Fictibacillus sp., and Brevibacillus agri Strains Isolated from Amazonian Dark Earth.</title>
        <authorList>
            <person name="Pellegrinetti T.A."/>
            <person name="Cunha I.C.M."/>
            <person name="Chaves M.G."/>
            <person name="Freitas A.S."/>
            <person name="Silva A.V.R."/>
            <person name="Tsai S.M."/>
            <person name="Mendes L.W."/>
        </authorList>
    </citation>
    <scope>NUCLEOTIDE SEQUENCE</scope>
    <source>
        <strain evidence="6">CENA-BCM004</strain>
    </source>
</reference>
<name>A0ABT8ED45_9BACL</name>
<feature type="domain" description="Rad50/SbcC-type AAA" evidence="5">
    <location>
        <begin position="9"/>
        <end position="243"/>
    </location>
</feature>
<evidence type="ECO:0000259" key="5">
    <source>
        <dbReference type="Pfam" id="PF13476"/>
    </source>
</evidence>
<evidence type="ECO:0000313" key="6">
    <source>
        <dbReference type="EMBL" id="MDN4075853.1"/>
    </source>
</evidence>
<evidence type="ECO:0000256" key="2">
    <source>
        <dbReference type="ARBA" id="ARBA00011322"/>
    </source>
</evidence>
<protein>
    <recommendedName>
        <fullName evidence="3">Nuclease SbcCD subunit C</fullName>
    </recommendedName>
</protein>
<evidence type="ECO:0000256" key="4">
    <source>
        <dbReference type="SAM" id="Coils"/>
    </source>
</evidence>
<evidence type="ECO:0000256" key="1">
    <source>
        <dbReference type="ARBA" id="ARBA00006930"/>
    </source>
</evidence>